<evidence type="ECO:0000313" key="4">
    <source>
        <dbReference type="Proteomes" id="UP000272942"/>
    </source>
</evidence>
<keyword evidence="4" id="KW-1185">Reference proteome</keyword>
<protein>
    <submittedName>
        <fullName evidence="3">Uncharacterized protein</fullName>
    </submittedName>
</protein>
<dbReference type="OrthoDB" id="552574at2759"/>
<organism evidence="3 4">
    <name type="scientific">Echinostoma caproni</name>
    <dbReference type="NCBI Taxonomy" id="27848"/>
    <lineage>
        <taxon>Eukaryota</taxon>
        <taxon>Metazoa</taxon>
        <taxon>Spiralia</taxon>
        <taxon>Lophotrochozoa</taxon>
        <taxon>Platyhelminthes</taxon>
        <taxon>Trematoda</taxon>
        <taxon>Digenea</taxon>
        <taxon>Plagiorchiida</taxon>
        <taxon>Echinostomata</taxon>
        <taxon>Echinostomatoidea</taxon>
        <taxon>Echinostomatidae</taxon>
        <taxon>Echinostoma</taxon>
    </lineage>
</organism>
<evidence type="ECO:0000256" key="1">
    <source>
        <dbReference type="SAM" id="Coils"/>
    </source>
</evidence>
<evidence type="ECO:0000256" key="2">
    <source>
        <dbReference type="SAM" id="MobiDB-lite"/>
    </source>
</evidence>
<keyword evidence="1" id="KW-0175">Coiled coil</keyword>
<dbReference type="EMBL" id="UZAN01041713">
    <property type="protein sequence ID" value="VDP73871.1"/>
    <property type="molecule type" value="Genomic_DNA"/>
</dbReference>
<gene>
    <name evidence="3" type="ORF">ECPE_LOCUS4872</name>
</gene>
<feature type="coiled-coil region" evidence="1">
    <location>
        <begin position="33"/>
        <end position="102"/>
    </location>
</feature>
<dbReference type="Proteomes" id="UP000272942">
    <property type="component" value="Unassembled WGS sequence"/>
</dbReference>
<accession>A0A3P8FVD3</accession>
<name>A0A3P8FVD3_9TREM</name>
<feature type="region of interest" description="Disordered" evidence="2">
    <location>
        <begin position="1"/>
        <end position="25"/>
    </location>
</feature>
<sequence length="153" mass="17468">MYPDPLTTSFPDAVPPSPSPLPDTNDTVAATALRNLSQENENLRQTVAALNRTVRNLAQQQQDDHVRLKQQEEKYREELEALREHQNRLAEHQAVRNRQMEQLKAPTANLYFAMILRLTKIVVKELSFFSGYLNIGITYLDSRQAFAVNAECA</sequence>
<evidence type="ECO:0000313" key="3">
    <source>
        <dbReference type="EMBL" id="VDP73871.1"/>
    </source>
</evidence>
<proteinExistence type="predicted"/>
<reference evidence="3 4" key="1">
    <citation type="submission" date="2018-11" db="EMBL/GenBank/DDBJ databases">
        <authorList>
            <consortium name="Pathogen Informatics"/>
        </authorList>
    </citation>
    <scope>NUCLEOTIDE SEQUENCE [LARGE SCALE GENOMIC DNA]</scope>
    <source>
        <strain evidence="3 4">Egypt</strain>
    </source>
</reference>
<dbReference type="AlphaFoldDB" id="A0A3P8FVD3"/>